<dbReference type="EMBL" id="BJWL01000002">
    <property type="protein sequence ID" value="GFY82660.1"/>
    <property type="molecule type" value="Genomic_DNA"/>
</dbReference>
<keyword evidence="4" id="KW-1185">Reference proteome</keyword>
<dbReference type="Pfam" id="PF25500">
    <property type="entry name" value="DUF7913"/>
    <property type="match status" value="1"/>
</dbReference>
<dbReference type="OrthoDB" id="1906115at2759"/>
<sequence length="591" mass="66642">MKSSLSTSEVGAAEDVIQALLDYLVDPLLPLKSSDREVPSLAQQKSVSKQDETNTICREEDSGDFHGWSSRRKSGDRGSRRLEIIRKQNSRGEFVVAEVSSSTIRGRIVIPASEYGTGWKDLANVLNGFGPGGGVKDIRKGGGHLNDAPQGVVNMKPRENVTYLKAASSGSWSSMSCGVQMSGWAGVGWGEKDVVVMPSSCTVIPFLRDRCLVGMLVDWTGAVLKAKELKRWAEVRRIHNGSWKFEVTRLELIFWEDRCGCFVDKNKPETLLVRVLGLPVFLWSEELFRALADRCGGYITMAEETMSRDHVKWARICVRGSGTSISATCRSGWARWCIYDLSGLNLVLEWFTGYALAGLELERGATCSEANISSSSMDEWSSQMSGRIEQVEDGSKEPNEIIDQGDELLTEMHPEDVNKEGVEFDIVALECYQVDPIASAGPEEEGIGCDRLRMWEEMSGVMAVWGTPWVWEGDFNMVRLDRFLVSSEWERDHLDARQYSLPRVVSDHKPVYLVGGGIHRGLAPFRFENMWLQVEGFRDLVREWWEGYEVFGSALHRLAKKLRWLKEDLKRWNKEVFGRVENRLANLMEEL</sequence>
<comment type="caution">
    <text evidence="3">The sequence shown here is derived from an EMBL/GenBank/DDBJ whole genome shotgun (WGS) entry which is preliminary data.</text>
</comment>
<dbReference type="Proteomes" id="UP000585474">
    <property type="component" value="Unassembled WGS sequence"/>
</dbReference>
<dbReference type="InterPro" id="IPR036691">
    <property type="entry name" value="Endo/exonu/phosph_ase_sf"/>
</dbReference>
<dbReference type="InterPro" id="IPR057235">
    <property type="entry name" value="DUF7913"/>
</dbReference>
<feature type="region of interest" description="Disordered" evidence="1">
    <location>
        <begin position="36"/>
        <end position="79"/>
    </location>
</feature>
<gene>
    <name evidence="3" type="ORF">Acr_02g0009000</name>
</gene>
<dbReference type="SUPFAM" id="SSF56219">
    <property type="entry name" value="DNase I-like"/>
    <property type="match status" value="1"/>
</dbReference>
<proteinExistence type="predicted"/>
<evidence type="ECO:0000313" key="4">
    <source>
        <dbReference type="Proteomes" id="UP000585474"/>
    </source>
</evidence>
<reference evidence="3 4" key="1">
    <citation type="submission" date="2019-07" db="EMBL/GenBank/DDBJ databases">
        <title>De Novo Assembly of kiwifruit Actinidia rufa.</title>
        <authorList>
            <person name="Sugita-Konishi S."/>
            <person name="Sato K."/>
            <person name="Mori E."/>
            <person name="Abe Y."/>
            <person name="Kisaki G."/>
            <person name="Hamano K."/>
            <person name="Suezawa K."/>
            <person name="Otani M."/>
            <person name="Fukuda T."/>
            <person name="Manabe T."/>
            <person name="Gomi K."/>
            <person name="Tabuchi M."/>
            <person name="Akimitsu K."/>
            <person name="Kataoka I."/>
        </authorList>
    </citation>
    <scope>NUCLEOTIDE SEQUENCE [LARGE SCALE GENOMIC DNA]</scope>
    <source>
        <strain evidence="4">cv. Fuchu</strain>
    </source>
</reference>
<dbReference type="PANTHER" id="PTHR34427">
    <property type="entry name" value="DUF4283 DOMAIN PROTEIN"/>
    <property type="match status" value="1"/>
</dbReference>
<name>A0A7J0E8D1_9ERIC</name>
<dbReference type="PANTHER" id="PTHR34427:SF5">
    <property type="entry name" value="DUF4283 DOMAIN-CONTAINING PROTEIN"/>
    <property type="match status" value="1"/>
</dbReference>
<evidence type="ECO:0000313" key="3">
    <source>
        <dbReference type="EMBL" id="GFY82660.1"/>
    </source>
</evidence>
<evidence type="ECO:0000259" key="2">
    <source>
        <dbReference type="Pfam" id="PF25500"/>
    </source>
</evidence>
<organism evidence="3 4">
    <name type="scientific">Actinidia rufa</name>
    <dbReference type="NCBI Taxonomy" id="165716"/>
    <lineage>
        <taxon>Eukaryota</taxon>
        <taxon>Viridiplantae</taxon>
        <taxon>Streptophyta</taxon>
        <taxon>Embryophyta</taxon>
        <taxon>Tracheophyta</taxon>
        <taxon>Spermatophyta</taxon>
        <taxon>Magnoliopsida</taxon>
        <taxon>eudicotyledons</taxon>
        <taxon>Gunneridae</taxon>
        <taxon>Pentapetalae</taxon>
        <taxon>asterids</taxon>
        <taxon>Ericales</taxon>
        <taxon>Actinidiaceae</taxon>
        <taxon>Actinidia</taxon>
    </lineage>
</organism>
<feature type="domain" description="DUF7913" evidence="2">
    <location>
        <begin position="10"/>
        <end position="50"/>
    </location>
</feature>
<dbReference type="AlphaFoldDB" id="A0A7J0E8D1"/>
<protein>
    <recommendedName>
        <fullName evidence="2">DUF7913 domain-containing protein</fullName>
    </recommendedName>
</protein>
<feature type="compositionally biased region" description="Basic and acidic residues" evidence="1">
    <location>
        <begin position="48"/>
        <end position="64"/>
    </location>
</feature>
<accession>A0A7J0E8D1</accession>
<evidence type="ECO:0000256" key="1">
    <source>
        <dbReference type="SAM" id="MobiDB-lite"/>
    </source>
</evidence>